<dbReference type="Gene3D" id="3.40.30.10">
    <property type="entry name" value="Glutaredoxin"/>
    <property type="match status" value="1"/>
</dbReference>
<protein>
    <submittedName>
        <fullName evidence="5">Protein SCO1/2</fullName>
    </submittedName>
</protein>
<keyword evidence="2" id="KW-0479">Metal-binding</keyword>
<dbReference type="PANTHER" id="PTHR12151">
    <property type="entry name" value="ELECTRON TRANSPORT PROTIN SCO1/SENC FAMILY MEMBER"/>
    <property type="match status" value="1"/>
</dbReference>
<keyword evidence="6" id="KW-1185">Reference proteome</keyword>
<dbReference type="InterPro" id="IPR036249">
    <property type="entry name" value="Thioredoxin-like_sf"/>
</dbReference>
<feature type="signal peptide" evidence="4">
    <location>
        <begin position="1"/>
        <end position="23"/>
    </location>
</feature>
<organism evidence="5 6">
    <name type="scientific">Paracoccus aminovorans</name>
    <dbReference type="NCBI Taxonomy" id="34004"/>
    <lineage>
        <taxon>Bacteria</taxon>
        <taxon>Pseudomonadati</taxon>
        <taxon>Pseudomonadota</taxon>
        <taxon>Alphaproteobacteria</taxon>
        <taxon>Rhodobacterales</taxon>
        <taxon>Paracoccaceae</taxon>
        <taxon>Paracoccus</taxon>
    </lineage>
</organism>
<dbReference type="SUPFAM" id="SSF52833">
    <property type="entry name" value="Thioredoxin-like"/>
    <property type="match status" value="1"/>
</dbReference>
<name>A0A1I3C625_9RHOB</name>
<evidence type="ECO:0000313" key="6">
    <source>
        <dbReference type="Proteomes" id="UP000183635"/>
    </source>
</evidence>
<feature type="binding site" evidence="2">
    <location>
        <position position="74"/>
    </location>
    <ligand>
        <name>Cu cation</name>
        <dbReference type="ChEBI" id="CHEBI:23378"/>
    </ligand>
</feature>
<dbReference type="RefSeq" id="WP_074969213.1">
    <property type="nucleotide sequence ID" value="NZ_CBCRYP010000029.1"/>
</dbReference>
<keyword evidence="2" id="KW-0186">Copper</keyword>
<dbReference type="InterPro" id="IPR003782">
    <property type="entry name" value="SCO1/SenC"/>
</dbReference>
<dbReference type="PANTHER" id="PTHR12151:SF25">
    <property type="entry name" value="LINALOOL DEHYDRATASE_ISOMERASE DOMAIN-CONTAINING PROTEIN"/>
    <property type="match status" value="1"/>
</dbReference>
<dbReference type="CDD" id="cd02968">
    <property type="entry name" value="SCO"/>
    <property type="match status" value="1"/>
</dbReference>
<evidence type="ECO:0000313" key="5">
    <source>
        <dbReference type="EMBL" id="SFH69950.1"/>
    </source>
</evidence>
<dbReference type="Pfam" id="PF02630">
    <property type="entry name" value="SCO1-SenC"/>
    <property type="match status" value="1"/>
</dbReference>
<dbReference type="GO" id="GO:0046872">
    <property type="term" value="F:metal ion binding"/>
    <property type="evidence" value="ECO:0007669"/>
    <property type="project" value="UniProtKB-KW"/>
</dbReference>
<accession>A0A1I3C625</accession>
<keyword evidence="3" id="KW-1015">Disulfide bond</keyword>
<feature type="binding site" evidence="2">
    <location>
        <position position="78"/>
    </location>
    <ligand>
        <name>Cu cation</name>
        <dbReference type="ChEBI" id="CHEBI:23378"/>
    </ligand>
</feature>
<evidence type="ECO:0000256" key="3">
    <source>
        <dbReference type="PIRSR" id="PIRSR603782-2"/>
    </source>
</evidence>
<evidence type="ECO:0000256" key="2">
    <source>
        <dbReference type="PIRSR" id="PIRSR603782-1"/>
    </source>
</evidence>
<reference evidence="5 6" key="1">
    <citation type="submission" date="2016-10" db="EMBL/GenBank/DDBJ databases">
        <authorList>
            <person name="de Groot N.N."/>
        </authorList>
    </citation>
    <scope>NUCLEOTIDE SEQUENCE [LARGE SCALE GENOMIC DNA]</scope>
    <source>
        <strain evidence="5 6">DSM 8537</strain>
    </source>
</reference>
<dbReference type="AlphaFoldDB" id="A0A1I3C625"/>
<evidence type="ECO:0000256" key="4">
    <source>
        <dbReference type="SAM" id="SignalP"/>
    </source>
</evidence>
<comment type="similarity">
    <text evidence="1">Belongs to the SCO1/2 family.</text>
</comment>
<dbReference type="EMBL" id="FOPU01000028">
    <property type="protein sequence ID" value="SFH69950.1"/>
    <property type="molecule type" value="Genomic_DNA"/>
</dbReference>
<keyword evidence="4" id="KW-0732">Signal</keyword>
<gene>
    <name evidence="5" type="ORF">SAMN04488021_12818</name>
</gene>
<feature type="chain" id="PRO_5010333168" evidence="4">
    <location>
        <begin position="24"/>
        <end position="194"/>
    </location>
</feature>
<dbReference type="Proteomes" id="UP000183635">
    <property type="component" value="Unassembled WGS sequence"/>
</dbReference>
<evidence type="ECO:0000256" key="1">
    <source>
        <dbReference type="ARBA" id="ARBA00010996"/>
    </source>
</evidence>
<dbReference type="STRING" id="34004.SAMN04488021_12818"/>
<sequence length="194" mass="20418">MTRPLAIACALALLGTLAPPAAADPAVPMQGARSQERLLLPDIPVTDSHGRTRGFVSRYGGAGPVLISFLYTNCTENCGMTISVLGLVDQDLQARDAPPLRLVAISVDPRRDTPEVLAEVARSAWASEKWDWVVASPGDTPALLAAFGLDPGPIEAHDSVYLLGDLQSGLFTRISGVPDPAELVALARQMAPAE</sequence>
<proteinExistence type="inferred from homology"/>
<feature type="disulfide bond" description="Redox-active" evidence="3">
    <location>
        <begin position="74"/>
        <end position="78"/>
    </location>
</feature>